<keyword evidence="5" id="KW-0479">Metal-binding</keyword>
<comment type="cofactor">
    <cofactor evidence="1">
        <name>heme</name>
        <dbReference type="ChEBI" id="CHEBI:30413"/>
    </cofactor>
</comment>
<evidence type="ECO:0000313" key="12">
    <source>
        <dbReference type="Proteomes" id="UP000436088"/>
    </source>
</evidence>
<dbReference type="AlphaFoldDB" id="A0A6A2ZS83"/>
<evidence type="ECO:0000256" key="4">
    <source>
        <dbReference type="ARBA" id="ARBA00022617"/>
    </source>
</evidence>
<evidence type="ECO:0000256" key="2">
    <source>
        <dbReference type="ARBA" id="ARBA00004370"/>
    </source>
</evidence>
<dbReference type="Pfam" id="PF00067">
    <property type="entry name" value="p450"/>
    <property type="match status" value="1"/>
</dbReference>
<keyword evidence="12" id="KW-1185">Reference proteome</keyword>
<name>A0A6A2ZS83_HIBSY</name>
<keyword evidence="10" id="KW-0812">Transmembrane</keyword>
<dbReference type="GO" id="GO:0020037">
    <property type="term" value="F:heme binding"/>
    <property type="evidence" value="ECO:0007669"/>
    <property type="project" value="InterPro"/>
</dbReference>
<evidence type="ECO:0000256" key="7">
    <source>
        <dbReference type="ARBA" id="ARBA00023004"/>
    </source>
</evidence>
<evidence type="ECO:0000256" key="5">
    <source>
        <dbReference type="ARBA" id="ARBA00022723"/>
    </source>
</evidence>
<protein>
    <submittedName>
        <fullName evidence="11">Uncharacterized protein</fullName>
    </submittedName>
</protein>
<evidence type="ECO:0000313" key="11">
    <source>
        <dbReference type="EMBL" id="KAE8694784.1"/>
    </source>
</evidence>
<evidence type="ECO:0000256" key="3">
    <source>
        <dbReference type="ARBA" id="ARBA00010617"/>
    </source>
</evidence>
<dbReference type="SUPFAM" id="SSF48264">
    <property type="entry name" value="Cytochrome P450"/>
    <property type="match status" value="1"/>
</dbReference>
<keyword evidence="9 10" id="KW-0472">Membrane</keyword>
<dbReference type="PANTHER" id="PTHR47943">
    <property type="entry name" value="CYTOCHROME P450 93A3-LIKE"/>
    <property type="match status" value="1"/>
</dbReference>
<keyword evidence="6" id="KW-0560">Oxidoreductase</keyword>
<evidence type="ECO:0000256" key="6">
    <source>
        <dbReference type="ARBA" id="ARBA00023002"/>
    </source>
</evidence>
<feature type="transmembrane region" description="Helical" evidence="10">
    <location>
        <begin position="6"/>
        <end position="24"/>
    </location>
</feature>
<keyword evidence="10" id="KW-1133">Transmembrane helix</keyword>
<dbReference type="GO" id="GO:0004497">
    <property type="term" value="F:monooxygenase activity"/>
    <property type="evidence" value="ECO:0007669"/>
    <property type="project" value="UniProtKB-KW"/>
</dbReference>
<dbReference type="InterPro" id="IPR001128">
    <property type="entry name" value="Cyt_P450"/>
</dbReference>
<proteinExistence type="inferred from homology"/>
<evidence type="ECO:0000256" key="8">
    <source>
        <dbReference type="ARBA" id="ARBA00023033"/>
    </source>
</evidence>
<comment type="subcellular location">
    <subcellularLocation>
        <location evidence="2">Membrane</location>
    </subcellularLocation>
</comment>
<gene>
    <name evidence="11" type="ORF">F3Y22_tig00110773pilonHSYRG00032</name>
</gene>
<keyword evidence="4" id="KW-0349">Heme</keyword>
<dbReference type="PANTHER" id="PTHR47943:SF8">
    <property type="entry name" value="CYTOCHROME P450"/>
    <property type="match status" value="1"/>
</dbReference>
<comment type="caution">
    <text evidence="11">The sequence shown here is derived from an EMBL/GenBank/DDBJ whole genome shotgun (WGS) entry which is preliminary data.</text>
</comment>
<dbReference type="InterPro" id="IPR036396">
    <property type="entry name" value="Cyt_P450_sf"/>
</dbReference>
<keyword evidence="8" id="KW-0503">Monooxygenase</keyword>
<sequence length="141" mass="15678">MDDIQTYIILLLVWLVSYFGYNHLLQEEDHLSSPADPDGLTNHRPPPSSRTHTLQALHKLSTKYGPLMHIRLGSVPCVVASSPEMATKFLKTHDLFSNRPITASVDYLTYGSADFSFAPYGPYTLDVIILRSASATVSIKL</sequence>
<evidence type="ECO:0000256" key="9">
    <source>
        <dbReference type="ARBA" id="ARBA00023136"/>
    </source>
</evidence>
<evidence type="ECO:0000256" key="1">
    <source>
        <dbReference type="ARBA" id="ARBA00001971"/>
    </source>
</evidence>
<dbReference type="Proteomes" id="UP000436088">
    <property type="component" value="Unassembled WGS sequence"/>
</dbReference>
<comment type="similarity">
    <text evidence="3">Belongs to the cytochrome P450 family.</text>
</comment>
<dbReference type="Gene3D" id="1.10.630.10">
    <property type="entry name" value="Cytochrome P450"/>
    <property type="match status" value="1"/>
</dbReference>
<dbReference type="GO" id="GO:0016020">
    <property type="term" value="C:membrane"/>
    <property type="evidence" value="ECO:0007669"/>
    <property type="project" value="UniProtKB-SubCell"/>
</dbReference>
<keyword evidence="7" id="KW-0408">Iron</keyword>
<reference evidence="11" key="1">
    <citation type="submission" date="2019-09" db="EMBL/GenBank/DDBJ databases">
        <title>Draft genome information of white flower Hibiscus syriacus.</title>
        <authorList>
            <person name="Kim Y.-M."/>
        </authorList>
    </citation>
    <scope>NUCLEOTIDE SEQUENCE [LARGE SCALE GENOMIC DNA]</scope>
    <source>
        <strain evidence="11">YM2019G1</strain>
    </source>
</reference>
<dbReference type="GO" id="GO:0016705">
    <property type="term" value="F:oxidoreductase activity, acting on paired donors, with incorporation or reduction of molecular oxygen"/>
    <property type="evidence" value="ECO:0007669"/>
    <property type="project" value="InterPro"/>
</dbReference>
<accession>A0A6A2ZS83</accession>
<organism evidence="11 12">
    <name type="scientific">Hibiscus syriacus</name>
    <name type="common">Rose of Sharon</name>
    <dbReference type="NCBI Taxonomy" id="106335"/>
    <lineage>
        <taxon>Eukaryota</taxon>
        <taxon>Viridiplantae</taxon>
        <taxon>Streptophyta</taxon>
        <taxon>Embryophyta</taxon>
        <taxon>Tracheophyta</taxon>
        <taxon>Spermatophyta</taxon>
        <taxon>Magnoliopsida</taxon>
        <taxon>eudicotyledons</taxon>
        <taxon>Gunneridae</taxon>
        <taxon>Pentapetalae</taxon>
        <taxon>rosids</taxon>
        <taxon>malvids</taxon>
        <taxon>Malvales</taxon>
        <taxon>Malvaceae</taxon>
        <taxon>Malvoideae</taxon>
        <taxon>Hibiscus</taxon>
    </lineage>
</organism>
<dbReference type="GO" id="GO:0005506">
    <property type="term" value="F:iron ion binding"/>
    <property type="evidence" value="ECO:0007669"/>
    <property type="project" value="InterPro"/>
</dbReference>
<dbReference type="EMBL" id="VEPZ02001104">
    <property type="protein sequence ID" value="KAE8694784.1"/>
    <property type="molecule type" value="Genomic_DNA"/>
</dbReference>
<evidence type="ECO:0000256" key="10">
    <source>
        <dbReference type="SAM" id="Phobius"/>
    </source>
</evidence>